<dbReference type="OrthoDB" id="2530521at2759"/>
<dbReference type="PROSITE" id="PS50020">
    <property type="entry name" value="WW_DOMAIN_2"/>
    <property type="match status" value="1"/>
</dbReference>
<evidence type="ECO:0000313" key="4">
    <source>
        <dbReference type="Proteomes" id="UP000799640"/>
    </source>
</evidence>
<evidence type="ECO:0000256" key="1">
    <source>
        <dbReference type="SAM" id="MobiDB-lite"/>
    </source>
</evidence>
<feature type="region of interest" description="Disordered" evidence="1">
    <location>
        <begin position="256"/>
        <end position="300"/>
    </location>
</feature>
<protein>
    <recommendedName>
        <fullName evidence="2">WW domain-containing protein</fullName>
    </recommendedName>
</protein>
<gene>
    <name evidence="3" type="ORF">EJ06DRAFT_533404</name>
</gene>
<evidence type="ECO:0000313" key="3">
    <source>
        <dbReference type="EMBL" id="KAF2397216.1"/>
    </source>
</evidence>
<dbReference type="InterPro" id="IPR036020">
    <property type="entry name" value="WW_dom_sf"/>
</dbReference>
<accession>A0A6G1HMY0</accession>
<dbReference type="PROSITE" id="PS01159">
    <property type="entry name" value="WW_DOMAIN_1"/>
    <property type="match status" value="1"/>
</dbReference>
<feature type="region of interest" description="Disordered" evidence="1">
    <location>
        <begin position="42"/>
        <end position="230"/>
    </location>
</feature>
<feature type="compositionally biased region" description="Low complexity" evidence="1">
    <location>
        <begin position="142"/>
        <end position="154"/>
    </location>
</feature>
<dbReference type="SUPFAM" id="SSF51045">
    <property type="entry name" value="WW domain"/>
    <property type="match status" value="1"/>
</dbReference>
<feature type="compositionally biased region" description="Low complexity" evidence="1">
    <location>
        <begin position="169"/>
        <end position="223"/>
    </location>
</feature>
<dbReference type="InterPro" id="IPR001202">
    <property type="entry name" value="WW_dom"/>
</dbReference>
<name>A0A6G1HMY0_9PEZI</name>
<dbReference type="Proteomes" id="UP000799640">
    <property type="component" value="Unassembled WGS sequence"/>
</dbReference>
<dbReference type="Gene3D" id="2.20.70.10">
    <property type="match status" value="1"/>
</dbReference>
<feature type="compositionally biased region" description="Gly residues" evidence="1">
    <location>
        <begin position="259"/>
        <end position="300"/>
    </location>
</feature>
<sequence>MADFIPPTGPPPPKVPEGWKAVWNDQYKEWFYVNIYTRKSQWDRPTEPIYPPGESASDVPPGGPPPSYGPAGEQHVGPEKGGLGANNPYAPGNAESTKQNVEDDEALARRLQAEEDSMAQARRSGAASDFYAQGQPPYTQLPAASPYGSSSASPFVPQEQDRTKGKGGFLSKLLGKGKQPSQQVYPAQPGYGQGGYPQQYPQQYQPYQQYPQQYPQQYAQPGRRPGGGGMGMAGGAALGVGAGLLGGALLADAAHDGGDGGGHGGDDGGGYGGDDGGGFGGDDGGGGGDFGGGDFGGGGF</sequence>
<proteinExistence type="predicted"/>
<dbReference type="Pfam" id="PF00397">
    <property type="entry name" value="WW"/>
    <property type="match status" value="1"/>
</dbReference>
<dbReference type="EMBL" id="ML996704">
    <property type="protein sequence ID" value="KAF2397216.1"/>
    <property type="molecule type" value="Genomic_DNA"/>
</dbReference>
<organism evidence="3 4">
    <name type="scientific">Trichodelitschia bisporula</name>
    <dbReference type="NCBI Taxonomy" id="703511"/>
    <lineage>
        <taxon>Eukaryota</taxon>
        <taxon>Fungi</taxon>
        <taxon>Dikarya</taxon>
        <taxon>Ascomycota</taxon>
        <taxon>Pezizomycotina</taxon>
        <taxon>Dothideomycetes</taxon>
        <taxon>Dothideomycetes incertae sedis</taxon>
        <taxon>Phaeotrichales</taxon>
        <taxon>Phaeotrichaceae</taxon>
        <taxon>Trichodelitschia</taxon>
    </lineage>
</organism>
<keyword evidence="4" id="KW-1185">Reference proteome</keyword>
<dbReference type="AlphaFoldDB" id="A0A6G1HMY0"/>
<evidence type="ECO:0000259" key="2">
    <source>
        <dbReference type="PROSITE" id="PS50020"/>
    </source>
</evidence>
<dbReference type="SMART" id="SM00456">
    <property type="entry name" value="WW"/>
    <property type="match status" value="1"/>
</dbReference>
<feature type="domain" description="WW" evidence="2">
    <location>
        <begin position="13"/>
        <end position="47"/>
    </location>
</feature>
<reference evidence="3" key="1">
    <citation type="journal article" date="2020" name="Stud. Mycol.">
        <title>101 Dothideomycetes genomes: a test case for predicting lifestyles and emergence of pathogens.</title>
        <authorList>
            <person name="Haridas S."/>
            <person name="Albert R."/>
            <person name="Binder M."/>
            <person name="Bloem J."/>
            <person name="Labutti K."/>
            <person name="Salamov A."/>
            <person name="Andreopoulos B."/>
            <person name="Baker S."/>
            <person name="Barry K."/>
            <person name="Bills G."/>
            <person name="Bluhm B."/>
            <person name="Cannon C."/>
            <person name="Castanera R."/>
            <person name="Culley D."/>
            <person name="Daum C."/>
            <person name="Ezra D."/>
            <person name="Gonzalez J."/>
            <person name="Henrissat B."/>
            <person name="Kuo A."/>
            <person name="Liang C."/>
            <person name="Lipzen A."/>
            <person name="Lutzoni F."/>
            <person name="Magnuson J."/>
            <person name="Mondo S."/>
            <person name="Nolan M."/>
            <person name="Ohm R."/>
            <person name="Pangilinan J."/>
            <person name="Park H.-J."/>
            <person name="Ramirez L."/>
            <person name="Alfaro M."/>
            <person name="Sun H."/>
            <person name="Tritt A."/>
            <person name="Yoshinaga Y."/>
            <person name="Zwiers L.-H."/>
            <person name="Turgeon B."/>
            <person name="Goodwin S."/>
            <person name="Spatafora J."/>
            <person name="Crous P."/>
            <person name="Grigoriev I."/>
        </authorList>
    </citation>
    <scope>NUCLEOTIDE SEQUENCE</scope>
    <source>
        <strain evidence="3">CBS 262.69</strain>
    </source>
</reference>
<dbReference type="CDD" id="cd00201">
    <property type="entry name" value="WW"/>
    <property type="match status" value="1"/>
</dbReference>